<evidence type="ECO:0000259" key="3">
    <source>
        <dbReference type="PROSITE" id="PS51864"/>
    </source>
</evidence>
<evidence type="ECO:0000256" key="2">
    <source>
        <dbReference type="RuleBase" id="RU361183"/>
    </source>
</evidence>
<feature type="binding site" evidence="1">
    <location>
        <position position="28"/>
    </location>
    <ligand>
        <name>Zn(2+)</name>
        <dbReference type="ChEBI" id="CHEBI:29105"/>
        <note>catalytic</note>
    </ligand>
</feature>
<keyword evidence="1 2" id="KW-0378">Hydrolase</keyword>
<keyword evidence="5" id="KW-1185">Reference proteome</keyword>
<feature type="domain" description="Peptidase M12A" evidence="3">
    <location>
        <begin position="1"/>
        <end position="118"/>
    </location>
</feature>
<sequence length="118" mass="13915">MKYPYSNNTLLHSSAVFQKGLYLHEIGHAIGLVHEHQLPNRDQYIEILYQNVQPSMRIWFNKYSAQEVDQLKVDYEYLSVMHYGITVRVILRLISARSFTIDLPSTKHVYCFIVAYSF</sequence>
<dbReference type="PANTHER" id="PTHR10127">
    <property type="entry name" value="DISCOIDIN, CUB, EGF, LAMININ , AND ZINC METALLOPROTEASE DOMAIN CONTAINING"/>
    <property type="match status" value="1"/>
</dbReference>
<name>A0A9D4G0W4_DREPO</name>
<evidence type="ECO:0000313" key="4">
    <source>
        <dbReference type="EMBL" id="KAH3805532.1"/>
    </source>
</evidence>
<accession>A0A9D4G0W4</accession>
<dbReference type="EC" id="3.4.24.-" evidence="2"/>
<comment type="caution">
    <text evidence="1">Lacks conserved residue(s) required for the propagation of feature annotation.</text>
</comment>
<protein>
    <recommendedName>
        <fullName evidence="2">Metalloendopeptidase</fullName>
        <ecNumber evidence="2">3.4.24.-</ecNumber>
    </recommendedName>
</protein>
<dbReference type="InterPro" id="IPR001506">
    <property type="entry name" value="Peptidase_M12A"/>
</dbReference>
<feature type="binding site" evidence="1">
    <location>
        <position position="34"/>
    </location>
    <ligand>
        <name>Zn(2+)</name>
        <dbReference type="ChEBI" id="CHEBI:29105"/>
        <note>catalytic</note>
    </ligand>
</feature>
<dbReference type="Gene3D" id="3.40.390.10">
    <property type="entry name" value="Collagenase (Catalytic Domain)"/>
    <property type="match status" value="1"/>
</dbReference>
<dbReference type="Pfam" id="PF01400">
    <property type="entry name" value="Astacin"/>
    <property type="match status" value="1"/>
</dbReference>
<dbReference type="PROSITE" id="PS51864">
    <property type="entry name" value="ASTACIN"/>
    <property type="match status" value="1"/>
</dbReference>
<gene>
    <name evidence="4" type="ORF">DPMN_133836</name>
</gene>
<evidence type="ECO:0000313" key="5">
    <source>
        <dbReference type="Proteomes" id="UP000828390"/>
    </source>
</evidence>
<keyword evidence="1 2" id="KW-0482">Metalloprotease</keyword>
<keyword evidence="1 2" id="KW-0862">Zinc</keyword>
<dbReference type="GO" id="GO:0006508">
    <property type="term" value="P:proteolysis"/>
    <property type="evidence" value="ECO:0007669"/>
    <property type="project" value="UniProtKB-KW"/>
</dbReference>
<feature type="binding site" evidence="1">
    <location>
        <position position="24"/>
    </location>
    <ligand>
        <name>Zn(2+)</name>
        <dbReference type="ChEBI" id="CHEBI:29105"/>
        <note>catalytic</note>
    </ligand>
</feature>
<dbReference type="PANTHER" id="PTHR10127:SF850">
    <property type="entry name" value="METALLOENDOPEPTIDASE"/>
    <property type="match status" value="1"/>
</dbReference>
<feature type="active site" evidence="1">
    <location>
        <position position="25"/>
    </location>
</feature>
<comment type="cofactor">
    <cofactor evidence="1 2">
        <name>Zn(2+)</name>
        <dbReference type="ChEBI" id="CHEBI:29105"/>
    </cofactor>
    <text evidence="1 2">Binds 1 zinc ion per subunit.</text>
</comment>
<dbReference type="InterPro" id="IPR024079">
    <property type="entry name" value="MetalloPept_cat_dom_sf"/>
</dbReference>
<dbReference type="Proteomes" id="UP000828390">
    <property type="component" value="Unassembled WGS sequence"/>
</dbReference>
<reference evidence="4" key="2">
    <citation type="submission" date="2020-11" db="EMBL/GenBank/DDBJ databases">
        <authorList>
            <person name="McCartney M.A."/>
            <person name="Auch B."/>
            <person name="Kono T."/>
            <person name="Mallez S."/>
            <person name="Becker A."/>
            <person name="Gohl D.M."/>
            <person name="Silverstein K.A.T."/>
            <person name="Koren S."/>
            <person name="Bechman K.B."/>
            <person name="Herman A."/>
            <person name="Abrahante J.E."/>
            <person name="Garbe J."/>
        </authorList>
    </citation>
    <scope>NUCLEOTIDE SEQUENCE</scope>
    <source>
        <strain evidence="4">Duluth1</strain>
        <tissue evidence="4">Whole animal</tissue>
    </source>
</reference>
<keyword evidence="1 2" id="KW-0645">Protease</keyword>
<comment type="caution">
    <text evidence="4">The sequence shown here is derived from an EMBL/GenBank/DDBJ whole genome shotgun (WGS) entry which is preliminary data.</text>
</comment>
<dbReference type="EMBL" id="JAIWYP010000006">
    <property type="protein sequence ID" value="KAH3805532.1"/>
    <property type="molecule type" value="Genomic_DNA"/>
</dbReference>
<dbReference type="AlphaFoldDB" id="A0A9D4G0W4"/>
<dbReference type="SUPFAM" id="SSF55486">
    <property type="entry name" value="Metalloproteases ('zincins'), catalytic domain"/>
    <property type="match status" value="1"/>
</dbReference>
<keyword evidence="1 2" id="KW-0479">Metal-binding</keyword>
<dbReference type="GO" id="GO:0004222">
    <property type="term" value="F:metalloendopeptidase activity"/>
    <property type="evidence" value="ECO:0007669"/>
    <property type="project" value="UniProtKB-UniRule"/>
</dbReference>
<dbReference type="GO" id="GO:0008270">
    <property type="term" value="F:zinc ion binding"/>
    <property type="evidence" value="ECO:0007669"/>
    <property type="project" value="UniProtKB-UniRule"/>
</dbReference>
<proteinExistence type="predicted"/>
<evidence type="ECO:0000256" key="1">
    <source>
        <dbReference type="PROSITE-ProRule" id="PRU01211"/>
    </source>
</evidence>
<reference evidence="4" key="1">
    <citation type="journal article" date="2019" name="bioRxiv">
        <title>The Genome of the Zebra Mussel, Dreissena polymorpha: A Resource for Invasive Species Research.</title>
        <authorList>
            <person name="McCartney M.A."/>
            <person name="Auch B."/>
            <person name="Kono T."/>
            <person name="Mallez S."/>
            <person name="Zhang Y."/>
            <person name="Obille A."/>
            <person name="Becker A."/>
            <person name="Abrahante J.E."/>
            <person name="Garbe J."/>
            <person name="Badalamenti J.P."/>
            <person name="Herman A."/>
            <person name="Mangelson H."/>
            <person name="Liachko I."/>
            <person name="Sullivan S."/>
            <person name="Sone E.D."/>
            <person name="Koren S."/>
            <person name="Silverstein K.A.T."/>
            <person name="Beckman K.B."/>
            <person name="Gohl D.M."/>
        </authorList>
    </citation>
    <scope>NUCLEOTIDE SEQUENCE</scope>
    <source>
        <strain evidence="4">Duluth1</strain>
        <tissue evidence="4">Whole animal</tissue>
    </source>
</reference>
<organism evidence="4 5">
    <name type="scientific">Dreissena polymorpha</name>
    <name type="common">Zebra mussel</name>
    <name type="synonym">Mytilus polymorpha</name>
    <dbReference type="NCBI Taxonomy" id="45954"/>
    <lineage>
        <taxon>Eukaryota</taxon>
        <taxon>Metazoa</taxon>
        <taxon>Spiralia</taxon>
        <taxon>Lophotrochozoa</taxon>
        <taxon>Mollusca</taxon>
        <taxon>Bivalvia</taxon>
        <taxon>Autobranchia</taxon>
        <taxon>Heteroconchia</taxon>
        <taxon>Euheterodonta</taxon>
        <taxon>Imparidentia</taxon>
        <taxon>Neoheterodontei</taxon>
        <taxon>Myida</taxon>
        <taxon>Dreissenoidea</taxon>
        <taxon>Dreissenidae</taxon>
        <taxon>Dreissena</taxon>
    </lineage>
</organism>
<dbReference type="PRINTS" id="PR00480">
    <property type="entry name" value="ASTACIN"/>
</dbReference>